<evidence type="ECO:0000313" key="3">
    <source>
        <dbReference type="Proteomes" id="UP001153269"/>
    </source>
</evidence>
<dbReference type="Proteomes" id="UP001153269">
    <property type="component" value="Unassembled WGS sequence"/>
</dbReference>
<reference evidence="2" key="1">
    <citation type="submission" date="2020-03" db="EMBL/GenBank/DDBJ databases">
        <authorList>
            <person name="Weist P."/>
        </authorList>
    </citation>
    <scope>NUCLEOTIDE SEQUENCE</scope>
</reference>
<proteinExistence type="predicted"/>
<dbReference type="AlphaFoldDB" id="A0A9N7VRQ9"/>
<accession>A0A9N7VRQ9</accession>
<comment type="caution">
    <text evidence="2">The sequence shown here is derived from an EMBL/GenBank/DDBJ whole genome shotgun (WGS) entry which is preliminary data.</text>
</comment>
<gene>
    <name evidence="2" type="ORF">PLEPLA_LOCUS42260</name>
</gene>
<feature type="region of interest" description="Disordered" evidence="1">
    <location>
        <begin position="58"/>
        <end position="134"/>
    </location>
</feature>
<name>A0A9N7VRQ9_PLEPL</name>
<evidence type="ECO:0000256" key="1">
    <source>
        <dbReference type="SAM" id="MobiDB-lite"/>
    </source>
</evidence>
<keyword evidence="3" id="KW-1185">Reference proteome</keyword>
<evidence type="ECO:0000313" key="2">
    <source>
        <dbReference type="EMBL" id="CAB1454494.1"/>
    </source>
</evidence>
<organism evidence="2 3">
    <name type="scientific">Pleuronectes platessa</name>
    <name type="common">European plaice</name>
    <dbReference type="NCBI Taxonomy" id="8262"/>
    <lineage>
        <taxon>Eukaryota</taxon>
        <taxon>Metazoa</taxon>
        <taxon>Chordata</taxon>
        <taxon>Craniata</taxon>
        <taxon>Vertebrata</taxon>
        <taxon>Euteleostomi</taxon>
        <taxon>Actinopterygii</taxon>
        <taxon>Neopterygii</taxon>
        <taxon>Teleostei</taxon>
        <taxon>Neoteleostei</taxon>
        <taxon>Acanthomorphata</taxon>
        <taxon>Carangaria</taxon>
        <taxon>Pleuronectiformes</taxon>
        <taxon>Pleuronectoidei</taxon>
        <taxon>Pleuronectidae</taxon>
        <taxon>Pleuronectes</taxon>
    </lineage>
</organism>
<feature type="region of interest" description="Disordered" evidence="1">
    <location>
        <begin position="1"/>
        <end position="33"/>
    </location>
</feature>
<sequence>MPWRTVAHFQQQREDPLPRRPTTPPSLDAPGAALNTTTEHFKVLLNYRDTPGSACVEANLSRDEPQSESELLLPEKKPIRNAGHAKPLFNDDASPRCPPAMRNGDEWMDVRPFSSSASSASSSSSSSSASSSSGSLGFHQRVVDAVVDAVVVAAVVRAWGEKLA</sequence>
<protein>
    <submittedName>
        <fullName evidence="2">Uncharacterized protein</fullName>
    </submittedName>
</protein>
<dbReference type="EMBL" id="CADEAL010004214">
    <property type="protein sequence ID" value="CAB1454494.1"/>
    <property type="molecule type" value="Genomic_DNA"/>
</dbReference>
<feature type="compositionally biased region" description="Low complexity" evidence="1">
    <location>
        <begin position="114"/>
        <end position="133"/>
    </location>
</feature>